<dbReference type="Pfam" id="PF20260">
    <property type="entry name" value="PUA_4"/>
    <property type="match status" value="1"/>
</dbReference>
<dbReference type="InterPro" id="IPR046886">
    <property type="entry name" value="RsmE_MTase_dom"/>
</dbReference>
<evidence type="ECO:0000256" key="2">
    <source>
        <dbReference type="ARBA" id="ARBA00005528"/>
    </source>
</evidence>
<evidence type="ECO:0000256" key="7">
    <source>
        <dbReference type="ARBA" id="ARBA00022691"/>
    </source>
</evidence>
<dbReference type="AlphaFoldDB" id="A0A0C1LBD2"/>
<evidence type="ECO:0000256" key="8">
    <source>
        <dbReference type="ARBA" id="ARBA00025699"/>
    </source>
</evidence>
<dbReference type="Pfam" id="PF04452">
    <property type="entry name" value="Methyltrans_RNA"/>
    <property type="match status" value="1"/>
</dbReference>
<name>A0A0C1LBD2_9BACT</name>
<keyword evidence="4 10" id="KW-0698">rRNA processing</keyword>
<dbReference type="GO" id="GO:0005737">
    <property type="term" value="C:cytoplasm"/>
    <property type="evidence" value="ECO:0007669"/>
    <property type="project" value="UniProtKB-SubCell"/>
</dbReference>
<dbReference type="CDD" id="cd18084">
    <property type="entry name" value="RsmE-like"/>
    <property type="match status" value="1"/>
</dbReference>
<dbReference type="InterPro" id="IPR015947">
    <property type="entry name" value="PUA-like_sf"/>
</dbReference>
<dbReference type="InterPro" id="IPR006700">
    <property type="entry name" value="RsmE"/>
</dbReference>
<evidence type="ECO:0000256" key="6">
    <source>
        <dbReference type="ARBA" id="ARBA00022679"/>
    </source>
</evidence>
<comment type="similarity">
    <text evidence="2 10">Belongs to the RNA methyltransferase RsmE family.</text>
</comment>
<dbReference type="PIRSF" id="PIRSF015601">
    <property type="entry name" value="MTase_slr0722"/>
    <property type="match status" value="1"/>
</dbReference>
<evidence type="ECO:0000259" key="11">
    <source>
        <dbReference type="Pfam" id="PF04452"/>
    </source>
</evidence>
<evidence type="ECO:0000259" key="12">
    <source>
        <dbReference type="Pfam" id="PF20260"/>
    </source>
</evidence>
<proteinExistence type="inferred from homology"/>
<comment type="function">
    <text evidence="8 10">Specifically methylates the N3 position of the uracil ring of uridine 1498 (m3U1498) in 16S rRNA. Acts on the fully assembled 30S ribosomal subunit.</text>
</comment>
<dbReference type="PANTHER" id="PTHR30027">
    <property type="entry name" value="RIBOSOMAL RNA SMALL SUBUNIT METHYLTRANSFERASE E"/>
    <property type="match status" value="1"/>
</dbReference>
<dbReference type="EMBL" id="JSVC01000027">
    <property type="protein sequence ID" value="KIC92838.1"/>
    <property type="molecule type" value="Genomic_DNA"/>
</dbReference>
<comment type="caution">
    <text evidence="13">The sequence shown here is derived from an EMBL/GenBank/DDBJ whole genome shotgun (WGS) entry which is preliminary data.</text>
</comment>
<dbReference type="Proteomes" id="UP000031408">
    <property type="component" value="Unassembled WGS sequence"/>
</dbReference>
<reference evidence="13 14" key="1">
    <citation type="submission" date="2014-11" db="EMBL/GenBank/DDBJ databases">
        <title>Genome sequence of Flavihumibacter solisilvae 3-3.</title>
        <authorList>
            <person name="Zhou G."/>
            <person name="Li M."/>
            <person name="Wang G."/>
        </authorList>
    </citation>
    <scope>NUCLEOTIDE SEQUENCE [LARGE SCALE GENOMIC DNA]</scope>
    <source>
        <strain evidence="13 14">3-3</strain>
    </source>
</reference>
<dbReference type="OrthoDB" id="9815641at2"/>
<dbReference type="PANTHER" id="PTHR30027:SF3">
    <property type="entry name" value="16S RRNA (URACIL(1498)-N(3))-METHYLTRANSFERASE"/>
    <property type="match status" value="1"/>
</dbReference>
<dbReference type="Gene3D" id="3.40.1280.10">
    <property type="match status" value="1"/>
</dbReference>
<sequence>MALPFFYLSQPAPDDLVQLDEDTSRHIVSVLRMENGEELHLTDGKGWLFTATVTDAHKKKCTVTIRERKFVERNVGSVGIGISLLKNVSRLEWFLEKATELGVAEILPLICNRTEKQHFRFDRMQQILVSAMLQSQQVWLPLLREPQPISQVVTHAVYQQKWIAHCTDTDKRSLRSEGPRDHAQLLLIGPEGDFTPEEIELALSHGFEPVALGDTRLRSETAGMTGAVLLCVR</sequence>
<dbReference type="EC" id="2.1.1.193" evidence="10"/>
<keyword evidence="5 10" id="KW-0489">Methyltransferase</keyword>
<dbReference type="SUPFAM" id="SSF75217">
    <property type="entry name" value="alpha/beta knot"/>
    <property type="match status" value="1"/>
</dbReference>
<evidence type="ECO:0000256" key="4">
    <source>
        <dbReference type="ARBA" id="ARBA00022552"/>
    </source>
</evidence>
<evidence type="ECO:0000313" key="13">
    <source>
        <dbReference type="EMBL" id="KIC92838.1"/>
    </source>
</evidence>
<organism evidence="13 14">
    <name type="scientific">Flavihumibacter solisilvae</name>
    <dbReference type="NCBI Taxonomy" id="1349421"/>
    <lineage>
        <taxon>Bacteria</taxon>
        <taxon>Pseudomonadati</taxon>
        <taxon>Bacteroidota</taxon>
        <taxon>Chitinophagia</taxon>
        <taxon>Chitinophagales</taxon>
        <taxon>Chitinophagaceae</taxon>
        <taxon>Flavihumibacter</taxon>
    </lineage>
</organism>
<evidence type="ECO:0000313" key="14">
    <source>
        <dbReference type="Proteomes" id="UP000031408"/>
    </source>
</evidence>
<evidence type="ECO:0000256" key="9">
    <source>
        <dbReference type="ARBA" id="ARBA00047944"/>
    </source>
</evidence>
<dbReference type="RefSeq" id="WP_039143502.1">
    <property type="nucleotide sequence ID" value="NZ_JSVC01000027.1"/>
</dbReference>
<keyword evidence="6 10" id="KW-0808">Transferase</keyword>
<dbReference type="InterPro" id="IPR029028">
    <property type="entry name" value="Alpha/beta_knot_MTases"/>
</dbReference>
<keyword evidence="7 10" id="KW-0949">S-adenosyl-L-methionine</keyword>
<evidence type="ECO:0000256" key="5">
    <source>
        <dbReference type="ARBA" id="ARBA00022603"/>
    </source>
</evidence>
<accession>A0A0C1LBD2</accession>
<evidence type="ECO:0000256" key="3">
    <source>
        <dbReference type="ARBA" id="ARBA00022490"/>
    </source>
</evidence>
<dbReference type="Gene3D" id="2.40.240.20">
    <property type="entry name" value="Hypothetical PUA domain-like, domain 1"/>
    <property type="match status" value="1"/>
</dbReference>
<feature type="domain" description="Ribosomal RNA small subunit methyltransferase E PUA-like" evidence="12">
    <location>
        <begin position="19"/>
        <end position="65"/>
    </location>
</feature>
<dbReference type="GO" id="GO:0070475">
    <property type="term" value="P:rRNA base methylation"/>
    <property type="evidence" value="ECO:0007669"/>
    <property type="project" value="TreeGrafter"/>
</dbReference>
<dbReference type="GO" id="GO:0070042">
    <property type="term" value="F:rRNA (uridine-N3-)-methyltransferase activity"/>
    <property type="evidence" value="ECO:0007669"/>
    <property type="project" value="TreeGrafter"/>
</dbReference>
<comment type="subcellular location">
    <subcellularLocation>
        <location evidence="1 10">Cytoplasm</location>
    </subcellularLocation>
</comment>
<dbReference type="InterPro" id="IPR029026">
    <property type="entry name" value="tRNA_m1G_MTases_N"/>
</dbReference>
<gene>
    <name evidence="13" type="ORF">OI18_20685</name>
</gene>
<feature type="domain" description="Ribosomal RNA small subunit methyltransferase E methyltransferase" evidence="11">
    <location>
        <begin position="77"/>
        <end position="225"/>
    </location>
</feature>
<dbReference type="NCBIfam" id="TIGR00046">
    <property type="entry name" value="RsmE family RNA methyltransferase"/>
    <property type="match status" value="1"/>
</dbReference>
<dbReference type="STRING" id="1349421.OI18_20685"/>
<dbReference type="InterPro" id="IPR046887">
    <property type="entry name" value="RsmE_PUA-like"/>
</dbReference>
<evidence type="ECO:0000256" key="10">
    <source>
        <dbReference type="PIRNR" id="PIRNR015601"/>
    </source>
</evidence>
<evidence type="ECO:0000256" key="1">
    <source>
        <dbReference type="ARBA" id="ARBA00004496"/>
    </source>
</evidence>
<keyword evidence="3 10" id="KW-0963">Cytoplasm</keyword>
<dbReference type="SUPFAM" id="SSF88697">
    <property type="entry name" value="PUA domain-like"/>
    <property type="match status" value="1"/>
</dbReference>
<comment type="catalytic activity">
    <reaction evidence="9 10">
        <text>uridine(1498) in 16S rRNA + S-adenosyl-L-methionine = N(3)-methyluridine(1498) in 16S rRNA + S-adenosyl-L-homocysteine + H(+)</text>
        <dbReference type="Rhea" id="RHEA:42920"/>
        <dbReference type="Rhea" id="RHEA-COMP:10283"/>
        <dbReference type="Rhea" id="RHEA-COMP:10284"/>
        <dbReference type="ChEBI" id="CHEBI:15378"/>
        <dbReference type="ChEBI" id="CHEBI:57856"/>
        <dbReference type="ChEBI" id="CHEBI:59789"/>
        <dbReference type="ChEBI" id="CHEBI:65315"/>
        <dbReference type="ChEBI" id="CHEBI:74502"/>
        <dbReference type="EC" id="2.1.1.193"/>
    </reaction>
</comment>
<keyword evidence="14" id="KW-1185">Reference proteome</keyword>
<protein>
    <recommendedName>
        <fullName evidence="10">Ribosomal RNA small subunit methyltransferase E</fullName>
        <ecNumber evidence="10">2.1.1.193</ecNumber>
    </recommendedName>
</protein>